<evidence type="ECO:0000313" key="2">
    <source>
        <dbReference type="EMBL" id="CDS84630.1"/>
    </source>
</evidence>
<dbReference type="EMBL" id="LK932344">
    <property type="protein sequence ID" value="CDS82997.1"/>
    <property type="molecule type" value="Genomic_DNA"/>
</dbReference>
<accession>A0A069AP81</accession>
<evidence type="ECO:0000313" key="4">
    <source>
        <dbReference type="EMBL" id="HBH1541693.1"/>
    </source>
</evidence>
<reference evidence="4" key="3">
    <citation type="submission" date="2021-06" db="EMBL/GenBank/DDBJ databases">
        <authorList>
            <consortium name="NCBI Pathogen Detection Project"/>
        </authorList>
    </citation>
    <scope>NUCLEOTIDE SEQUENCE</scope>
    <source>
        <strain evidence="4">HN1000</strain>
    </source>
</reference>
<reference evidence="3" key="1">
    <citation type="submission" date="2014-07" db="EMBL/GenBank/DDBJ databases">
        <authorList>
            <person name="Monot Marc"/>
        </authorList>
    </citation>
    <scope>NUCLEOTIDE SEQUENCE</scope>
    <source>
        <strain evidence="3">7032989</strain>
        <strain evidence="1">7032994</strain>
    </source>
</reference>
<evidence type="ECO:0000313" key="3">
    <source>
        <dbReference type="EMBL" id="CDT23145.1"/>
    </source>
</evidence>
<reference evidence="4" key="2">
    <citation type="journal article" date="2018" name="Genome Biol.">
        <title>SKESA: strategic k-mer extension for scrupulous assemblies.</title>
        <authorList>
            <person name="Souvorov A."/>
            <person name="Agarwala R."/>
            <person name="Lipman D.J."/>
        </authorList>
    </citation>
    <scope>NUCLEOTIDE SEQUENCE</scope>
    <source>
        <strain evidence="4">HN1000</strain>
    </source>
</reference>
<evidence type="ECO:0000313" key="1">
    <source>
        <dbReference type="EMBL" id="CDS82997.1"/>
    </source>
</evidence>
<dbReference type="RefSeq" id="WP_021368281.1">
    <property type="nucleotide sequence ID" value="NZ_AP031492.1"/>
</dbReference>
<name>A0A069AP81_CLODI</name>
<sequence length="64" mass="7504">MKFVYVKIFNNWIDITDIGSINGCNAIEYINENLDKMYSSNYVSINYKDKNYCIHPSCIQIVTK</sequence>
<dbReference type="EMBL" id="LK933005">
    <property type="protein sequence ID" value="CDT23145.1"/>
    <property type="molecule type" value="Genomic_DNA"/>
</dbReference>
<dbReference type="Proteomes" id="UP000878956">
    <property type="component" value="Unassembled WGS sequence"/>
</dbReference>
<dbReference type="AlphaFoldDB" id="A0A069AP81"/>
<protein>
    <submittedName>
        <fullName evidence="3">Uncharacterized protein</fullName>
    </submittedName>
</protein>
<proteinExistence type="predicted"/>
<organism evidence="3">
    <name type="scientific">Clostridioides difficile</name>
    <name type="common">Peptoclostridium difficile</name>
    <dbReference type="NCBI Taxonomy" id="1496"/>
    <lineage>
        <taxon>Bacteria</taxon>
        <taxon>Bacillati</taxon>
        <taxon>Bacillota</taxon>
        <taxon>Clostridia</taxon>
        <taxon>Peptostreptococcales</taxon>
        <taxon>Peptostreptococcaceae</taxon>
        <taxon>Clostridioides</taxon>
    </lineage>
</organism>
<dbReference type="EMBL" id="LK932486">
    <property type="protein sequence ID" value="CDS84630.1"/>
    <property type="molecule type" value="Genomic_DNA"/>
</dbReference>
<dbReference type="EMBL" id="DAEPXK010000009">
    <property type="protein sequence ID" value="HBH1541693.1"/>
    <property type="molecule type" value="Genomic_DNA"/>
</dbReference>
<gene>
    <name evidence="3" type="ORF">BN1095_340342</name>
    <name evidence="2" type="ORF">BN1096_350052</name>
    <name evidence="1" type="ORF">BN1097_1370002</name>
    <name evidence="4" type="ORF">KRM00_001160</name>
</gene>